<name>A0A5C1YGJ3_9MICO</name>
<dbReference type="GO" id="GO:0032259">
    <property type="term" value="P:methylation"/>
    <property type="evidence" value="ECO:0007669"/>
    <property type="project" value="UniProtKB-KW"/>
</dbReference>
<gene>
    <name evidence="7" type="ORF">FLP10_09630</name>
</gene>
<keyword evidence="3 7" id="KW-0489">Methyltransferase</keyword>
<keyword evidence="4 7" id="KW-0808">Transferase</keyword>
<evidence type="ECO:0000259" key="5">
    <source>
        <dbReference type="Pfam" id="PF05175"/>
    </source>
</evidence>
<dbReference type="PANTHER" id="PTHR47816">
    <property type="entry name" value="RIBOSOMAL RNA SMALL SUBUNIT METHYLTRANSFERASE C"/>
    <property type="match status" value="1"/>
</dbReference>
<dbReference type="KEGG" id="ail:FLP10_09630"/>
<dbReference type="SUPFAM" id="SSF53335">
    <property type="entry name" value="S-adenosyl-L-methionine-dependent methyltransferases"/>
    <property type="match status" value="1"/>
</dbReference>
<evidence type="ECO:0000256" key="3">
    <source>
        <dbReference type="ARBA" id="ARBA00022603"/>
    </source>
</evidence>
<evidence type="ECO:0000313" key="7">
    <source>
        <dbReference type="EMBL" id="QEO14645.1"/>
    </source>
</evidence>
<dbReference type="Proteomes" id="UP000324678">
    <property type="component" value="Chromosome"/>
</dbReference>
<dbReference type="InterPro" id="IPR002052">
    <property type="entry name" value="DNA_methylase_N6_adenine_CS"/>
</dbReference>
<dbReference type="CDD" id="cd02440">
    <property type="entry name" value="AdoMet_MTases"/>
    <property type="match status" value="1"/>
</dbReference>
<dbReference type="InterPro" id="IPR029063">
    <property type="entry name" value="SAM-dependent_MTases_sf"/>
</dbReference>
<evidence type="ECO:0000313" key="8">
    <source>
        <dbReference type="Proteomes" id="UP000324678"/>
    </source>
</evidence>
<dbReference type="Gene3D" id="3.40.50.150">
    <property type="entry name" value="Vaccinia Virus protein VP39"/>
    <property type="match status" value="2"/>
</dbReference>
<keyword evidence="2" id="KW-0698">rRNA processing</keyword>
<keyword evidence="1" id="KW-0963">Cytoplasm</keyword>
<dbReference type="GO" id="GO:0008757">
    <property type="term" value="F:S-adenosylmethionine-dependent methyltransferase activity"/>
    <property type="evidence" value="ECO:0007669"/>
    <property type="project" value="InterPro"/>
</dbReference>
<dbReference type="PANTHER" id="PTHR47816:SF5">
    <property type="entry name" value="RIBOSOMAL RNA LARGE SUBUNIT METHYLTRANSFERASE G"/>
    <property type="match status" value="1"/>
</dbReference>
<dbReference type="GO" id="GO:0008170">
    <property type="term" value="F:N-methyltransferase activity"/>
    <property type="evidence" value="ECO:0007669"/>
    <property type="project" value="UniProtKB-ARBA"/>
</dbReference>
<dbReference type="OrthoDB" id="29650at2"/>
<sequence>MELSDLRRRPDVSAPGLEASDAADRLILDEARPFVDALVADLGATAAGARVAVIGDTHGALALGTAAAHGLRGIRVHQDALLGERAIAENARRVGFADAVRVLPAEAALVEGARVVLLRLPRSLDALDEVAALIAEYADDDVVVVAGGRLKHMSPAMNHVLLRHFGRVDVSHARQKSRVLVVREPHPAGMGAITGPDAAWPRRAHDDELDIDIVSHGGAFAGTSVDIGTRFLIAELPVAIGGERPERAIDLACGTGVVAVALARLLPAAQVEAYDQSAVAVRSARETAEANGVADRIRVERADALELVGDGIADLVVLNPPFHAGGALTTALAERLFADAGRALRPGGRLVTVWNSHLRYRQALQRLVGPTRQIARNPKFTVTVSTRL</sequence>
<organism evidence="7 8">
    <name type="scientific">Agromyces intestinalis</name>
    <dbReference type="NCBI Taxonomy" id="2592652"/>
    <lineage>
        <taxon>Bacteria</taxon>
        <taxon>Bacillati</taxon>
        <taxon>Actinomycetota</taxon>
        <taxon>Actinomycetes</taxon>
        <taxon>Micrococcales</taxon>
        <taxon>Microbacteriaceae</taxon>
        <taxon>Agromyces</taxon>
    </lineage>
</organism>
<dbReference type="GO" id="GO:0006364">
    <property type="term" value="P:rRNA processing"/>
    <property type="evidence" value="ECO:0007669"/>
    <property type="project" value="UniProtKB-KW"/>
</dbReference>
<dbReference type="GO" id="GO:0003676">
    <property type="term" value="F:nucleic acid binding"/>
    <property type="evidence" value="ECO:0007669"/>
    <property type="project" value="InterPro"/>
</dbReference>
<reference evidence="7 8" key="1">
    <citation type="submission" date="2019-09" db="EMBL/GenBank/DDBJ databases">
        <title>Genome sequencing of strain KACC 19306.</title>
        <authorList>
            <person name="Heo J."/>
            <person name="Kim S.-J."/>
            <person name="Kim J.-S."/>
            <person name="Hong S.-B."/>
            <person name="Kwon S.-W."/>
        </authorList>
    </citation>
    <scope>NUCLEOTIDE SEQUENCE [LARGE SCALE GENOMIC DNA]</scope>
    <source>
        <strain evidence="7 8">KACC 19306</strain>
    </source>
</reference>
<accession>A0A5C1YGJ3</accession>
<dbReference type="Pfam" id="PF26049">
    <property type="entry name" value="RLMG_N"/>
    <property type="match status" value="1"/>
</dbReference>
<proteinExistence type="predicted"/>
<dbReference type="Pfam" id="PF05175">
    <property type="entry name" value="MTS"/>
    <property type="match status" value="1"/>
</dbReference>
<dbReference type="EMBL" id="CP043505">
    <property type="protein sequence ID" value="QEO14645.1"/>
    <property type="molecule type" value="Genomic_DNA"/>
</dbReference>
<evidence type="ECO:0000256" key="4">
    <source>
        <dbReference type="ARBA" id="ARBA00022679"/>
    </source>
</evidence>
<keyword evidence="8" id="KW-1185">Reference proteome</keyword>
<feature type="domain" description="RlmG N-terminal" evidence="6">
    <location>
        <begin position="5"/>
        <end position="183"/>
    </location>
</feature>
<dbReference type="InterPro" id="IPR046977">
    <property type="entry name" value="RsmC/RlmG"/>
</dbReference>
<evidence type="ECO:0000256" key="1">
    <source>
        <dbReference type="ARBA" id="ARBA00022490"/>
    </source>
</evidence>
<evidence type="ECO:0000259" key="6">
    <source>
        <dbReference type="Pfam" id="PF26049"/>
    </source>
</evidence>
<protein>
    <submittedName>
        <fullName evidence="7">Methyltransferase</fullName>
    </submittedName>
</protein>
<dbReference type="AlphaFoldDB" id="A0A5C1YGJ3"/>
<evidence type="ECO:0000256" key="2">
    <source>
        <dbReference type="ARBA" id="ARBA00022552"/>
    </source>
</evidence>
<dbReference type="InterPro" id="IPR058679">
    <property type="entry name" value="RlmG_N"/>
</dbReference>
<dbReference type="PROSITE" id="PS00092">
    <property type="entry name" value="N6_MTASE"/>
    <property type="match status" value="1"/>
</dbReference>
<feature type="domain" description="Methyltransferase small" evidence="5">
    <location>
        <begin position="211"/>
        <end position="383"/>
    </location>
</feature>
<dbReference type="InterPro" id="IPR007848">
    <property type="entry name" value="Small_mtfrase_dom"/>
</dbReference>